<evidence type="ECO:0000313" key="1">
    <source>
        <dbReference type="EMBL" id="CAA3004185.1"/>
    </source>
</evidence>
<keyword evidence="2" id="KW-1185">Reference proteome</keyword>
<organism evidence="1 2">
    <name type="scientific">Olea europaea subsp. europaea</name>
    <dbReference type="NCBI Taxonomy" id="158383"/>
    <lineage>
        <taxon>Eukaryota</taxon>
        <taxon>Viridiplantae</taxon>
        <taxon>Streptophyta</taxon>
        <taxon>Embryophyta</taxon>
        <taxon>Tracheophyta</taxon>
        <taxon>Spermatophyta</taxon>
        <taxon>Magnoliopsida</taxon>
        <taxon>eudicotyledons</taxon>
        <taxon>Gunneridae</taxon>
        <taxon>Pentapetalae</taxon>
        <taxon>asterids</taxon>
        <taxon>lamiids</taxon>
        <taxon>Lamiales</taxon>
        <taxon>Oleaceae</taxon>
        <taxon>Oleeae</taxon>
        <taxon>Olea</taxon>
    </lineage>
</organism>
<comment type="caution">
    <text evidence="1">The sequence shown here is derived from an EMBL/GenBank/DDBJ whole genome shotgun (WGS) entry which is preliminary data.</text>
</comment>
<accession>A0A8S0TG28</accession>
<evidence type="ECO:0000313" key="2">
    <source>
        <dbReference type="Proteomes" id="UP000594638"/>
    </source>
</evidence>
<reference evidence="1 2" key="1">
    <citation type="submission" date="2019-12" db="EMBL/GenBank/DDBJ databases">
        <authorList>
            <person name="Alioto T."/>
            <person name="Alioto T."/>
            <person name="Gomez Garrido J."/>
        </authorList>
    </citation>
    <scope>NUCLEOTIDE SEQUENCE [LARGE SCALE GENOMIC DNA]</scope>
</reference>
<gene>
    <name evidence="1" type="ORF">OLEA9_A003028</name>
</gene>
<feature type="non-terminal residue" evidence="1">
    <location>
        <position position="86"/>
    </location>
</feature>
<proteinExistence type="predicted"/>
<protein>
    <submittedName>
        <fullName evidence="1">Uncharacterized protein</fullName>
    </submittedName>
</protein>
<dbReference type="EMBL" id="CACTIH010006116">
    <property type="protein sequence ID" value="CAA3004185.1"/>
    <property type="molecule type" value="Genomic_DNA"/>
</dbReference>
<sequence>MGRFLIEVKEYFHELGCFALRLRLLLRLWVEEPESWMRGDLHAPNQTSIQESIDGILCGKMRLREFEGKLGQFTKILRVGGEKGFG</sequence>
<dbReference type="AlphaFoldDB" id="A0A8S0TG28"/>
<dbReference type="Proteomes" id="UP000594638">
    <property type="component" value="Unassembled WGS sequence"/>
</dbReference>
<name>A0A8S0TG28_OLEEU</name>